<feature type="compositionally biased region" description="Low complexity" evidence="1">
    <location>
        <begin position="251"/>
        <end position="281"/>
    </location>
</feature>
<evidence type="ECO:0000313" key="3">
    <source>
        <dbReference type="EMBL" id="KAG2447980.1"/>
    </source>
</evidence>
<dbReference type="Proteomes" id="UP000613740">
    <property type="component" value="Unassembled WGS sequence"/>
</dbReference>
<gene>
    <name evidence="3" type="ORF">HYH02_007009</name>
</gene>
<organism evidence="3 4">
    <name type="scientific">Chlamydomonas schloesseri</name>
    <dbReference type="NCBI Taxonomy" id="2026947"/>
    <lineage>
        <taxon>Eukaryota</taxon>
        <taxon>Viridiplantae</taxon>
        <taxon>Chlorophyta</taxon>
        <taxon>core chlorophytes</taxon>
        <taxon>Chlorophyceae</taxon>
        <taxon>CS clade</taxon>
        <taxon>Chlamydomonadales</taxon>
        <taxon>Chlamydomonadaceae</taxon>
        <taxon>Chlamydomonas</taxon>
    </lineage>
</organism>
<feature type="domain" description="Kazal-like" evidence="2">
    <location>
        <begin position="1189"/>
        <end position="1238"/>
    </location>
</feature>
<dbReference type="SUPFAM" id="SSF100895">
    <property type="entry name" value="Kazal-type serine protease inhibitors"/>
    <property type="match status" value="8"/>
</dbReference>
<feature type="domain" description="Kazal-like" evidence="2">
    <location>
        <begin position="1023"/>
        <end position="1070"/>
    </location>
</feature>
<dbReference type="InterPro" id="IPR036058">
    <property type="entry name" value="Kazal_dom_sf"/>
</dbReference>
<evidence type="ECO:0000313" key="4">
    <source>
        <dbReference type="Proteomes" id="UP000613740"/>
    </source>
</evidence>
<feature type="domain" description="Kazal-like" evidence="2">
    <location>
        <begin position="964"/>
        <end position="1022"/>
    </location>
</feature>
<feature type="domain" description="Kazal-like" evidence="2">
    <location>
        <begin position="1075"/>
        <end position="1119"/>
    </location>
</feature>
<feature type="compositionally biased region" description="Gly residues" evidence="1">
    <location>
        <begin position="282"/>
        <end position="328"/>
    </location>
</feature>
<dbReference type="GO" id="GO:0005615">
    <property type="term" value="C:extracellular space"/>
    <property type="evidence" value="ECO:0007669"/>
    <property type="project" value="TreeGrafter"/>
</dbReference>
<keyword evidence="4" id="KW-1185">Reference proteome</keyword>
<feature type="domain" description="Kazal-like" evidence="2">
    <location>
        <begin position="925"/>
        <end position="962"/>
    </location>
</feature>
<sequence length="1315" mass="129708">MTYSCPPGAAVAKCSGAVCDATKYPGCAAATAPGASCEVAPCIGGFLDTGYQVPVCTSMWRQADGSIALCAGSVDGYNPGEGAGVPGSGPMNGGGSGNFPGYGGEGEGEGGVITPPINGGVDGCICPICGEDGKTYGNACVAFCSNVTAVARGPCFPACPEGAGTATCQVDPCSIPAADGSKPSCKADPAATCRYSTCSETLALDDGTKVRPCEAVWVHSITGLPVDCNGEPAVVLVPTGGDDTSGGGSSSIGSSTSSSSSSSIDGSSTSSIGGSSTSSSSGVGGGSVEGYNPGEGAGVPGSGPMNGGGSGNFPGYGGDGGMGEGEGGVITPPIIGGVDGCICPMYYSPGVWGGAAPALPVLGKGDRGQQGCGEDGKTYGNACVAFCSNVTAVARGPCFPACPEGAGTATCQVDPCSIPAADGSKPSCKADPAATCRYSTCSETLALGDGTKVRPCEAVWVHSMTGLPVDCNGEPAVVVPGGDDTSGGGGGSADGGGRVIMPNPLAGLDPFEGCLGNVRCKANSCAQPRCAKAAALSTAAVCFPLTCTGQSLHGADVEPCSAVWVDPATKEVAVCGGGGGEDPVTPPTDEVSCPGGATVACLADPCSVLPANSPWATKLGGGAEGGGGDVTCEASYCEAGLLPDGSVIGPCTAVFRSAADNSIVGSWPAPQPDEGGGGGEDLDPFAGCEGNVRCAGDPCAAGPCAAAKADWRCFPVTCGGQSLDGLLAAPCSAVWVDPESRDAVVCPAPNPPVVDAPVVTCPPGAPVAKCFADPCAVPPPDCPVAKTAGAKCTASYCVGGILPDGSKVGACAAIYSLPDGTIGACPKPTPGTNECVCTMEWNPVCGSDGKTYGNRCEAGCNLPPGGSYKPGECGGGGGGSDPCICTTEYSPVCGTSNNVTYGNKCLAACELGPGGKWTDGPCGSTEPKPACMCTMEFMPVCGTSNNVTYGNKCMAECELGPGGKWTDGPCDSTKPEPKPTCTCTKEYMPVCGTSNNVTYGNKCLAACELGPGGKWTDGPCGSTEPKPACMCTMEYMPVCGTSNNVTYGNKCLAACELGPGGKWTDGPCGSTKPHDGGEDGCVCIALYKPVCGADGKTYGNSCEAGCAKVEVVHAGACAPECPPGPAATCVANPCQLAKPCAADPPMAACTYTTCTNASYTDWQGVETPVLPCAPIFLDKNGALIKCGGAGTPKSCAACPTDYLPVCATGWRPVPMTFPNRCAAECVGATVKKAGKCEHCNGDECTIGKKNDICFMTGNKNCWSKKYSCQAPAWAGAVPPSGTGAPLFGLCLPKPTARHLRHHARALLADSGESQA</sequence>
<dbReference type="Pfam" id="PF00050">
    <property type="entry name" value="Kazal_1"/>
    <property type="match status" value="3"/>
</dbReference>
<name>A0A836B5A4_9CHLO</name>
<dbReference type="PROSITE" id="PS00282">
    <property type="entry name" value="KAZAL_1"/>
    <property type="match status" value="1"/>
</dbReference>
<feature type="domain" description="Kazal-like" evidence="2">
    <location>
        <begin position="127"/>
        <end position="157"/>
    </location>
</feature>
<feature type="domain" description="Kazal-like" evidence="2">
    <location>
        <begin position="819"/>
        <end position="875"/>
    </location>
</feature>
<dbReference type="CDD" id="cd00104">
    <property type="entry name" value="KAZAL_FS"/>
    <property type="match status" value="6"/>
</dbReference>
<dbReference type="EMBL" id="JAEHOD010000019">
    <property type="protein sequence ID" value="KAG2447980.1"/>
    <property type="molecule type" value="Genomic_DNA"/>
</dbReference>
<dbReference type="PROSITE" id="PS51465">
    <property type="entry name" value="KAZAL_2"/>
    <property type="match status" value="8"/>
</dbReference>
<dbReference type="Pfam" id="PF07648">
    <property type="entry name" value="Kazal_2"/>
    <property type="match status" value="4"/>
</dbReference>
<dbReference type="OrthoDB" id="542940at2759"/>
<feature type="domain" description="Kazal-like" evidence="2">
    <location>
        <begin position="877"/>
        <end position="924"/>
    </location>
</feature>
<feature type="region of interest" description="Disordered" evidence="1">
    <location>
        <begin position="235"/>
        <end position="328"/>
    </location>
</feature>
<dbReference type="PANTHER" id="PTHR21131:SF0">
    <property type="entry name" value="GEO10195P1-RELATED"/>
    <property type="match status" value="1"/>
</dbReference>
<proteinExistence type="predicted"/>
<reference evidence="3" key="1">
    <citation type="journal article" date="2020" name="bioRxiv">
        <title>Comparative genomics of Chlamydomonas.</title>
        <authorList>
            <person name="Craig R.J."/>
            <person name="Hasan A.R."/>
            <person name="Ness R.W."/>
            <person name="Keightley P.D."/>
        </authorList>
    </citation>
    <scope>NUCLEOTIDE SEQUENCE</scope>
    <source>
        <strain evidence="3">CCAP 11/173</strain>
    </source>
</reference>
<dbReference type="InterPro" id="IPR002350">
    <property type="entry name" value="Kazal_dom"/>
</dbReference>
<dbReference type="PANTHER" id="PTHR21131">
    <property type="entry name" value="SERINE-TYPE ENDOPEPTIDASE INHIBITOR"/>
    <property type="match status" value="1"/>
</dbReference>
<evidence type="ECO:0000259" key="2">
    <source>
        <dbReference type="PROSITE" id="PS51465"/>
    </source>
</evidence>
<accession>A0A836B5A4</accession>
<dbReference type="InterPro" id="IPR053265">
    <property type="entry name" value="Serpin"/>
</dbReference>
<dbReference type="SMART" id="SM00280">
    <property type="entry name" value="KAZAL"/>
    <property type="match status" value="9"/>
</dbReference>
<dbReference type="Gene3D" id="3.30.60.30">
    <property type="match status" value="9"/>
</dbReference>
<comment type="caution">
    <text evidence="3">The sequence shown here is derived from an EMBL/GenBank/DDBJ whole genome shotgun (WGS) entry which is preliminary data.</text>
</comment>
<evidence type="ECO:0000256" key="1">
    <source>
        <dbReference type="SAM" id="MobiDB-lite"/>
    </source>
</evidence>
<protein>
    <recommendedName>
        <fullName evidence="2">Kazal-like domain-containing protein</fullName>
    </recommendedName>
</protein>